<organism evidence="2 3">
    <name type="scientific">Croceibacterium salegens</name>
    <dbReference type="NCBI Taxonomy" id="1737568"/>
    <lineage>
        <taxon>Bacteria</taxon>
        <taxon>Pseudomonadati</taxon>
        <taxon>Pseudomonadota</taxon>
        <taxon>Alphaproteobacteria</taxon>
        <taxon>Sphingomonadales</taxon>
        <taxon>Erythrobacteraceae</taxon>
        <taxon>Croceibacterium</taxon>
    </lineage>
</organism>
<dbReference type="Proteomes" id="UP000433652">
    <property type="component" value="Unassembled WGS sequence"/>
</dbReference>
<reference evidence="2 3" key="1">
    <citation type="submission" date="2019-12" db="EMBL/GenBank/DDBJ databases">
        <title>Genomic-based taxomic classification of the family Erythrobacteraceae.</title>
        <authorList>
            <person name="Xu L."/>
        </authorList>
    </citation>
    <scope>NUCLEOTIDE SEQUENCE [LARGE SCALE GENOMIC DNA]</scope>
    <source>
        <strain evidence="2 3">MCCC 1K01500</strain>
    </source>
</reference>
<keyword evidence="3" id="KW-1185">Reference proteome</keyword>
<name>A0A6I4SYT9_9SPHN</name>
<dbReference type="SUPFAM" id="SSF54909">
    <property type="entry name" value="Dimeric alpha+beta barrel"/>
    <property type="match status" value="1"/>
</dbReference>
<comment type="caution">
    <text evidence="2">The sequence shown here is derived from an EMBL/GenBank/DDBJ whole genome shotgun (WGS) entry which is preliminary data.</text>
</comment>
<dbReference type="InterPro" id="IPR011008">
    <property type="entry name" value="Dimeric_a/b-barrel"/>
</dbReference>
<evidence type="ECO:0000313" key="3">
    <source>
        <dbReference type="Proteomes" id="UP000433652"/>
    </source>
</evidence>
<proteinExistence type="predicted"/>
<accession>A0A6I4SYT9</accession>
<gene>
    <name evidence="2" type="ORF">GRI89_12455</name>
</gene>
<dbReference type="Pfam" id="PF07045">
    <property type="entry name" value="DUF1330"/>
    <property type="match status" value="1"/>
</dbReference>
<feature type="domain" description="DUF1330" evidence="1">
    <location>
        <begin position="6"/>
        <end position="98"/>
    </location>
</feature>
<dbReference type="InterPro" id="IPR010753">
    <property type="entry name" value="DUF1330"/>
</dbReference>
<dbReference type="RefSeq" id="WP_159796033.1">
    <property type="nucleotide sequence ID" value="NZ_WTYM01000048.1"/>
</dbReference>
<protein>
    <submittedName>
        <fullName evidence="2">DUF1330 domain-containing protein</fullName>
    </submittedName>
</protein>
<evidence type="ECO:0000313" key="2">
    <source>
        <dbReference type="EMBL" id="MXO60350.1"/>
    </source>
</evidence>
<dbReference type="OrthoDB" id="9806380at2"/>
<dbReference type="PANTHER" id="PTHR41521:SF4">
    <property type="entry name" value="BLR0684 PROTEIN"/>
    <property type="match status" value="1"/>
</dbReference>
<dbReference type="AlphaFoldDB" id="A0A6I4SYT9"/>
<sequence length="101" mass="10707">MSESPKAYLIAEIDVHDAADYEGYKAAAAPLIAKFGGRYLVRGGAADAIEGCDPKGRVILLEFPDAAAARAFLESDEYRPVAAIRHRSATSRIILSEGIAG</sequence>
<dbReference type="EMBL" id="WTYM01000048">
    <property type="protein sequence ID" value="MXO60350.1"/>
    <property type="molecule type" value="Genomic_DNA"/>
</dbReference>
<dbReference type="PANTHER" id="PTHR41521">
    <property type="match status" value="1"/>
</dbReference>
<dbReference type="Gene3D" id="3.30.70.100">
    <property type="match status" value="1"/>
</dbReference>
<evidence type="ECO:0000259" key="1">
    <source>
        <dbReference type="Pfam" id="PF07045"/>
    </source>
</evidence>